<keyword evidence="10" id="KW-0067">ATP-binding</keyword>
<evidence type="ECO:0000313" key="15">
    <source>
        <dbReference type="EMBL" id="QNU17026.1"/>
    </source>
</evidence>
<dbReference type="EMBL" id="CP061470">
    <property type="protein sequence ID" value="QNU17026.1"/>
    <property type="molecule type" value="Genomic_DNA"/>
</dbReference>
<evidence type="ECO:0000256" key="13">
    <source>
        <dbReference type="ARBA" id="ARBA00023317"/>
    </source>
</evidence>
<dbReference type="Gene3D" id="2.40.33.10">
    <property type="entry name" value="PK beta-barrel domain-like"/>
    <property type="match status" value="1"/>
</dbReference>
<evidence type="ECO:0000256" key="5">
    <source>
        <dbReference type="ARBA" id="ARBA00018587"/>
    </source>
</evidence>
<feature type="domain" description="Pyruvate kinase barrel" evidence="14">
    <location>
        <begin position="400"/>
        <end position="618"/>
    </location>
</feature>
<dbReference type="GO" id="GO:0016301">
    <property type="term" value="F:kinase activity"/>
    <property type="evidence" value="ECO:0007669"/>
    <property type="project" value="UniProtKB-KW"/>
</dbReference>
<dbReference type="NCBIfam" id="NF011314">
    <property type="entry name" value="PRK14725.1"/>
    <property type="match status" value="1"/>
</dbReference>
<evidence type="ECO:0000256" key="9">
    <source>
        <dbReference type="ARBA" id="ARBA00022777"/>
    </source>
</evidence>
<dbReference type="InterPro" id="IPR011037">
    <property type="entry name" value="Pyrv_Knase-like_insert_dom_sf"/>
</dbReference>
<dbReference type="AlphaFoldDB" id="A0A7H1RRY7"/>
<dbReference type="SUPFAM" id="SSF50800">
    <property type="entry name" value="PK beta-barrel domain-like"/>
    <property type="match status" value="1"/>
</dbReference>
<evidence type="ECO:0000313" key="16">
    <source>
        <dbReference type="Proteomes" id="UP000516388"/>
    </source>
</evidence>
<gene>
    <name evidence="15" type="ORF">IC807_11245</name>
</gene>
<dbReference type="InterPro" id="IPR040442">
    <property type="entry name" value="Pyrv_kinase-like_dom_sf"/>
</dbReference>
<dbReference type="Gene3D" id="3.20.20.60">
    <property type="entry name" value="Phosphoenolpyruvate-binding domains"/>
    <property type="match status" value="2"/>
</dbReference>
<accession>A0A7H1RRY7</accession>
<keyword evidence="7" id="KW-0479">Metal-binding</keyword>
<dbReference type="GO" id="GO:0000287">
    <property type="term" value="F:magnesium ion binding"/>
    <property type="evidence" value="ECO:0007669"/>
    <property type="project" value="InterPro"/>
</dbReference>
<dbReference type="InterPro" id="IPR015793">
    <property type="entry name" value="Pyrv_Knase_brl"/>
</dbReference>
<comment type="cofactor">
    <cofactor evidence="1">
        <name>K(+)</name>
        <dbReference type="ChEBI" id="CHEBI:29103"/>
    </cofactor>
</comment>
<dbReference type="Proteomes" id="UP000516388">
    <property type="component" value="Chromosome"/>
</dbReference>
<evidence type="ECO:0000256" key="10">
    <source>
        <dbReference type="ARBA" id="ARBA00022840"/>
    </source>
</evidence>
<dbReference type="GO" id="GO:0004743">
    <property type="term" value="F:pyruvate kinase activity"/>
    <property type="evidence" value="ECO:0007669"/>
    <property type="project" value="UniProtKB-EC"/>
</dbReference>
<dbReference type="GO" id="GO:0030955">
    <property type="term" value="F:potassium ion binding"/>
    <property type="evidence" value="ECO:0007669"/>
    <property type="project" value="InterPro"/>
</dbReference>
<keyword evidence="9 15" id="KW-0418">Kinase</keyword>
<proteinExistence type="inferred from homology"/>
<dbReference type="GO" id="GO:0005524">
    <property type="term" value="F:ATP binding"/>
    <property type="evidence" value="ECO:0007669"/>
    <property type="project" value="UniProtKB-KW"/>
</dbReference>
<evidence type="ECO:0000256" key="3">
    <source>
        <dbReference type="ARBA" id="ARBA00008663"/>
    </source>
</evidence>
<dbReference type="UniPathway" id="UPA00109">
    <property type="reaction ID" value="UER00188"/>
</dbReference>
<dbReference type="KEGG" id="gza:IC807_11245"/>
<comment type="similarity">
    <text evidence="3">Belongs to the pyruvate kinase family.</text>
</comment>
<dbReference type="InterPro" id="IPR015813">
    <property type="entry name" value="Pyrv/PenolPyrv_kinase-like_dom"/>
</dbReference>
<keyword evidence="11" id="KW-0460">Magnesium</keyword>
<comment type="pathway">
    <text evidence="2">Carbohydrate degradation; glycolysis; pyruvate from D-glyceraldehyde 3-phosphate: step 5/5.</text>
</comment>
<keyword evidence="6" id="KW-0808">Transferase</keyword>
<keyword evidence="12" id="KW-0324">Glycolysis</keyword>
<dbReference type="EC" id="2.7.1.40" evidence="4"/>
<dbReference type="SUPFAM" id="SSF51621">
    <property type="entry name" value="Phosphoenolpyruvate/pyruvate domain"/>
    <property type="match status" value="1"/>
</dbReference>
<evidence type="ECO:0000256" key="2">
    <source>
        <dbReference type="ARBA" id="ARBA00004997"/>
    </source>
</evidence>
<keyword evidence="13 15" id="KW-0670">Pyruvate</keyword>
<protein>
    <recommendedName>
        <fullName evidence="5">Pyruvate kinase</fullName>
        <ecNumber evidence="4">2.7.1.40</ecNumber>
    </recommendedName>
</protein>
<dbReference type="Pfam" id="PF00224">
    <property type="entry name" value="PK"/>
    <property type="match status" value="1"/>
</dbReference>
<dbReference type="InterPro" id="IPR015806">
    <property type="entry name" value="Pyrv_Knase_insert_dom_sf"/>
</dbReference>
<evidence type="ECO:0000256" key="12">
    <source>
        <dbReference type="ARBA" id="ARBA00023152"/>
    </source>
</evidence>
<organism evidence="15 16">
    <name type="scientific">Geobacillus zalihae</name>
    <dbReference type="NCBI Taxonomy" id="213419"/>
    <lineage>
        <taxon>Bacteria</taxon>
        <taxon>Bacillati</taxon>
        <taxon>Bacillota</taxon>
        <taxon>Bacilli</taxon>
        <taxon>Bacillales</taxon>
        <taxon>Anoxybacillaceae</taxon>
        <taxon>Geobacillus</taxon>
    </lineage>
</organism>
<evidence type="ECO:0000256" key="8">
    <source>
        <dbReference type="ARBA" id="ARBA00022741"/>
    </source>
</evidence>
<evidence type="ECO:0000256" key="1">
    <source>
        <dbReference type="ARBA" id="ARBA00001958"/>
    </source>
</evidence>
<reference evidence="15 16" key="1">
    <citation type="submission" date="2020-09" db="EMBL/GenBank/DDBJ databases">
        <title>Complete Geobacillus genomes through the use of hybrid genome assembly.</title>
        <authorList>
            <person name="Vera D.L."/>
            <person name="Venkateswaran K."/>
            <person name="Singh N.K."/>
            <person name="Landry K."/>
        </authorList>
    </citation>
    <scope>NUCLEOTIDE SEQUENCE [LARGE SCALE GENOMIC DNA]</scope>
    <source>
        <strain evidence="15 16">SURF-189</strain>
    </source>
</reference>
<evidence type="ECO:0000256" key="7">
    <source>
        <dbReference type="ARBA" id="ARBA00022723"/>
    </source>
</evidence>
<evidence type="ECO:0000259" key="14">
    <source>
        <dbReference type="Pfam" id="PF00224"/>
    </source>
</evidence>
<dbReference type="PANTHER" id="PTHR11817">
    <property type="entry name" value="PYRUVATE KINASE"/>
    <property type="match status" value="1"/>
</dbReference>
<keyword evidence="16" id="KW-1185">Reference proteome</keyword>
<evidence type="ECO:0000256" key="4">
    <source>
        <dbReference type="ARBA" id="ARBA00012142"/>
    </source>
</evidence>
<keyword evidence="8" id="KW-0547">Nucleotide-binding</keyword>
<evidence type="ECO:0000256" key="6">
    <source>
        <dbReference type="ARBA" id="ARBA00022679"/>
    </source>
</evidence>
<evidence type="ECO:0000256" key="11">
    <source>
        <dbReference type="ARBA" id="ARBA00022842"/>
    </source>
</evidence>
<sequence length="665" mass="74815">MRDENCRAKIIYRKNGFLFLSHSTGEWRRFFSVLIWGGGEYIKVKPHFSQGLVPLMHDKRDLGARLAAFYRGMAEWVGQKQKYFPLPSHEESRDQLLAYLYMREHMPSDLREAMEDAGWRLEGQEAHLIDAIEQVLAYLRTRVDGGWELRKMTRKEAKQLLHKRAGAVFGSPSSVRPTRIMVTMDEAWVDEPGLIERLLLYGMDIARINCAYGSPETWEALVAIIRQAEKQLEPQLQGRRCRIYMDLPGPKIRVDRLAVNAGPMKLSVKKNLYGEPMEPLFGLISFSSSPPPSPLPRDVSFLWQLTAEGGATVEEGDELLFTDVRGKKRKLRVTEQIAPSCFKVLLSRTAYVQKGMKLRRGSASFTLCSVLFIPMKAFVTVGTPLYIYFDDAAFAQAQNGCGVKMTTTLAKAWRNVRAGDRLYLNDGQIAARVVKVHERHVEAKVVADGGKRKAIKQGTGIHLPDSFLHLTVPPLTDRDLEWIPFIARWADIVGLSFVQAPHDLRKLYHLLAEQGAGSLPVIAKIETRAALHNFVRILLEGLKFPAFGVMIARGDLALEIGFEHLAAAQNDVLALCRAAHTPVIWATQVLEQMAKKGIPSRAEISDVFLGKQAQCIMLNKGRHIAEAVRLLSSLLEKEERQSGSLAMPKTDGERMNLLNLWEDEG</sequence>
<dbReference type="InterPro" id="IPR001697">
    <property type="entry name" value="Pyr_Knase"/>
</dbReference>
<name>A0A7H1RRY7_9BACL</name>